<dbReference type="SMART" id="SM00439">
    <property type="entry name" value="BAH"/>
    <property type="match status" value="1"/>
</dbReference>
<dbReference type="AlphaFoldDB" id="A0A068VBG8"/>
<dbReference type="Gene3D" id="3.30.70.330">
    <property type="match status" value="1"/>
</dbReference>
<dbReference type="PANTHER" id="PTHR47073">
    <property type="entry name" value="PROTEIN ANTI-SILENCING 1"/>
    <property type="match status" value="1"/>
</dbReference>
<dbReference type="OMA" id="NACWNAL"/>
<dbReference type="GO" id="GO:0016705">
    <property type="term" value="F:oxidoreductase activity, acting on paired donors, with incorporation or reduction of molecular oxygen"/>
    <property type="evidence" value="ECO:0007669"/>
    <property type="project" value="InterPro"/>
</dbReference>
<dbReference type="InterPro" id="IPR035979">
    <property type="entry name" value="RBD_domain_sf"/>
</dbReference>
<keyword evidence="6" id="KW-1185">Reference proteome</keyword>
<dbReference type="Proteomes" id="UP000295252">
    <property type="component" value="Unassembled WGS sequence"/>
</dbReference>
<dbReference type="InterPro" id="IPR012677">
    <property type="entry name" value="Nucleotide-bd_a/b_plait_sf"/>
</dbReference>
<dbReference type="InterPro" id="IPR000504">
    <property type="entry name" value="RRM_dom"/>
</dbReference>
<evidence type="ECO:0000313" key="6">
    <source>
        <dbReference type="Proteomes" id="UP000295252"/>
    </source>
</evidence>
<sequence length="606" mass="69058">MPNFLELKEEEALEFSWGHKRCLGGTYNGVQFYDSFTYDGINYSLYDCVYMWADDQREPYIGKLVKIWETASHKKKVKVVWFFRPIEIAHWLGDIKPLKTEIFLATGEGKGLFNLNPLEAISGKCKVVCVSKDPRNAQPTEDDLRNADYIFYRTFDVGSCKVSTAFADQVAGIEVKHYFNSRKVQKSILDTENVANFPVKDGTPARVKTKFSDTSASTDVPEIQAQKRRKVEGSLGYKEKLDVKDPFGKNISMSKGVNINDKASKDPHQLGQNKGMKSDSQVMEVTRRLDTDSSKWFKIQSWDDRMNAAHEKGTLVLFENLDPSYTSTEVEDIVFHVFNQQVSAKMIQHSPFSRPNYGQAFVIFKTRDAADVVISQLKRRCLMLGDRRPVVGRRAKPTDPRNPPKFFGHISIPKLRLQKQHEDMRNAVSTPHYSQSNTVEFDMAMEWCSLYGRSKLWWETLHQEQAKETEALRNEIKIHHPNEQGYLVFPLSFYNFLLLKGQLLPFPGSIYQILIAMHLSGSCIAVALMTRALNVAGRFVSATVYREAYMGVPFFCTVYEVTPTHRVGHIVQALGSKVIYKCLEDVPIFGHVDGAASMHIISSKYT</sequence>
<proteinExistence type="predicted"/>
<dbReference type="InParanoid" id="A0A068VBG8"/>
<evidence type="ECO:0000256" key="2">
    <source>
        <dbReference type="SAM" id="MobiDB-lite"/>
    </source>
</evidence>
<feature type="domain" description="BAH" evidence="4">
    <location>
        <begin position="41"/>
        <end position="166"/>
    </location>
</feature>
<dbReference type="GO" id="GO:0005506">
    <property type="term" value="F:iron ion binding"/>
    <property type="evidence" value="ECO:0007669"/>
    <property type="project" value="InterPro"/>
</dbReference>
<dbReference type="Gramene" id="CDP18071">
    <property type="protein sequence ID" value="CDP18071"/>
    <property type="gene ID" value="GSCOC_T00009910001"/>
</dbReference>
<dbReference type="InterPro" id="IPR043151">
    <property type="entry name" value="BAH_sf"/>
</dbReference>
<organism evidence="5 6">
    <name type="scientific">Coffea canephora</name>
    <name type="common">Robusta coffee</name>
    <dbReference type="NCBI Taxonomy" id="49390"/>
    <lineage>
        <taxon>Eukaryota</taxon>
        <taxon>Viridiplantae</taxon>
        <taxon>Streptophyta</taxon>
        <taxon>Embryophyta</taxon>
        <taxon>Tracheophyta</taxon>
        <taxon>Spermatophyta</taxon>
        <taxon>Magnoliopsida</taxon>
        <taxon>eudicotyledons</taxon>
        <taxon>Gunneridae</taxon>
        <taxon>Pentapetalae</taxon>
        <taxon>asterids</taxon>
        <taxon>lamiids</taxon>
        <taxon>Gentianales</taxon>
        <taxon>Rubiaceae</taxon>
        <taxon>Ixoroideae</taxon>
        <taxon>Gardenieae complex</taxon>
        <taxon>Bertiereae - Coffeeae clade</taxon>
        <taxon>Coffeeae</taxon>
        <taxon>Coffea</taxon>
    </lineage>
</organism>
<protein>
    <submittedName>
        <fullName evidence="5">DH200=94 genomic scaffold, scaffold_204</fullName>
    </submittedName>
</protein>
<feature type="domain" description="RRM" evidence="3">
    <location>
        <begin position="314"/>
        <end position="397"/>
    </location>
</feature>
<dbReference type="STRING" id="49390.A0A068VBG8"/>
<dbReference type="PANTHER" id="PTHR47073:SF2">
    <property type="entry name" value="PROTEIN ANTI-SILENCING 1"/>
    <property type="match status" value="1"/>
</dbReference>
<dbReference type="Pfam" id="PF01426">
    <property type="entry name" value="BAH"/>
    <property type="match status" value="1"/>
</dbReference>
<keyword evidence="1" id="KW-0694">RNA-binding</keyword>
<dbReference type="OrthoDB" id="1896853at2759"/>
<dbReference type="SUPFAM" id="SSF54928">
    <property type="entry name" value="RNA-binding domain, RBD"/>
    <property type="match status" value="1"/>
</dbReference>
<dbReference type="InterPro" id="IPR001025">
    <property type="entry name" value="BAH_dom"/>
</dbReference>
<dbReference type="PhylomeDB" id="A0A068VBG8"/>
<dbReference type="GO" id="GO:0003723">
    <property type="term" value="F:RNA binding"/>
    <property type="evidence" value="ECO:0007669"/>
    <property type="project" value="UniProtKB-UniRule"/>
</dbReference>
<dbReference type="PROSITE" id="PS51038">
    <property type="entry name" value="BAH"/>
    <property type="match status" value="1"/>
</dbReference>
<gene>
    <name evidence="5" type="ORF">GSCOC_T00009910001</name>
</gene>
<dbReference type="PROSITE" id="PS50102">
    <property type="entry name" value="RRM"/>
    <property type="match status" value="1"/>
</dbReference>
<dbReference type="InterPro" id="IPR017972">
    <property type="entry name" value="Cyt_P450_CS"/>
</dbReference>
<evidence type="ECO:0000313" key="5">
    <source>
        <dbReference type="EMBL" id="CDP18071.1"/>
    </source>
</evidence>
<evidence type="ECO:0000259" key="4">
    <source>
        <dbReference type="PROSITE" id="PS51038"/>
    </source>
</evidence>
<accession>A0A068VBG8</accession>
<dbReference type="GO" id="GO:0003682">
    <property type="term" value="F:chromatin binding"/>
    <property type="evidence" value="ECO:0007669"/>
    <property type="project" value="InterPro"/>
</dbReference>
<reference evidence="6" key="1">
    <citation type="journal article" date="2014" name="Science">
        <title>The coffee genome provides insight into the convergent evolution of caffeine biosynthesis.</title>
        <authorList>
            <person name="Denoeud F."/>
            <person name="Carretero-Paulet L."/>
            <person name="Dereeper A."/>
            <person name="Droc G."/>
            <person name="Guyot R."/>
            <person name="Pietrella M."/>
            <person name="Zheng C."/>
            <person name="Alberti A."/>
            <person name="Anthony F."/>
            <person name="Aprea G."/>
            <person name="Aury J.M."/>
            <person name="Bento P."/>
            <person name="Bernard M."/>
            <person name="Bocs S."/>
            <person name="Campa C."/>
            <person name="Cenci A."/>
            <person name="Combes M.C."/>
            <person name="Crouzillat D."/>
            <person name="Da Silva C."/>
            <person name="Daddiego L."/>
            <person name="De Bellis F."/>
            <person name="Dussert S."/>
            <person name="Garsmeur O."/>
            <person name="Gayraud T."/>
            <person name="Guignon V."/>
            <person name="Jahn K."/>
            <person name="Jamilloux V."/>
            <person name="Joet T."/>
            <person name="Labadie K."/>
            <person name="Lan T."/>
            <person name="Leclercq J."/>
            <person name="Lepelley M."/>
            <person name="Leroy T."/>
            <person name="Li L.T."/>
            <person name="Librado P."/>
            <person name="Lopez L."/>
            <person name="Munoz A."/>
            <person name="Noel B."/>
            <person name="Pallavicini A."/>
            <person name="Perrotta G."/>
            <person name="Poncet V."/>
            <person name="Pot D."/>
            <person name="Priyono X."/>
            <person name="Rigoreau M."/>
            <person name="Rouard M."/>
            <person name="Rozas J."/>
            <person name="Tranchant-Dubreuil C."/>
            <person name="VanBuren R."/>
            <person name="Zhang Q."/>
            <person name="Andrade A.C."/>
            <person name="Argout X."/>
            <person name="Bertrand B."/>
            <person name="de Kochko A."/>
            <person name="Graziosi G."/>
            <person name="Henry R.J."/>
            <person name="Jayarama X."/>
            <person name="Ming R."/>
            <person name="Nagai C."/>
            <person name="Rounsley S."/>
            <person name="Sankoff D."/>
            <person name="Giuliano G."/>
            <person name="Albert V.A."/>
            <person name="Wincker P."/>
            <person name="Lashermes P."/>
        </authorList>
    </citation>
    <scope>NUCLEOTIDE SEQUENCE [LARGE SCALE GENOMIC DNA]</scope>
    <source>
        <strain evidence="6">cv. DH200-94</strain>
    </source>
</reference>
<dbReference type="Gene3D" id="2.30.30.490">
    <property type="match status" value="1"/>
</dbReference>
<feature type="region of interest" description="Disordered" evidence="2">
    <location>
        <begin position="254"/>
        <end position="282"/>
    </location>
</feature>
<evidence type="ECO:0000259" key="3">
    <source>
        <dbReference type="PROSITE" id="PS50102"/>
    </source>
</evidence>
<dbReference type="FunFam" id="2.30.30.490:FF:000017">
    <property type="entry name" value="Bromo-adjacent homology (BAH) domain-containing protein"/>
    <property type="match status" value="1"/>
</dbReference>
<evidence type="ECO:0000256" key="1">
    <source>
        <dbReference type="PROSITE-ProRule" id="PRU00176"/>
    </source>
</evidence>
<dbReference type="CDD" id="cd00590">
    <property type="entry name" value="RRM_SF"/>
    <property type="match status" value="1"/>
</dbReference>
<dbReference type="PROSITE" id="PS00086">
    <property type="entry name" value="CYTOCHROME_P450"/>
    <property type="match status" value="1"/>
</dbReference>
<name>A0A068VBG8_COFCA</name>
<dbReference type="EMBL" id="HG739288">
    <property type="protein sequence ID" value="CDP18071.1"/>
    <property type="molecule type" value="Genomic_DNA"/>
</dbReference>
<dbReference type="FunCoup" id="A0A068VBG8">
    <property type="interactions" value="1138"/>
</dbReference>